<dbReference type="PANTHER" id="PTHR13563:SF5">
    <property type="entry name" value="TRNA METHYLTRANSFERASE 10 HOMOLOG C"/>
    <property type="match status" value="1"/>
</dbReference>
<gene>
    <name evidence="10" type="ORF">CTOB1V02_LOCUS1511</name>
</gene>
<evidence type="ECO:0000256" key="2">
    <source>
        <dbReference type="ARBA" id="ARBA00022603"/>
    </source>
</evidence>
<evidence type="ECO:0000256" key="6">
    <source>
        <dbReference type="ARBA" id="ARBA00022946"/>
    </source>
</evidence>
<dbReference type="GO" id="GO:0070131">
    <property type="term" value="P:positive regulation of mitochondrial translation"/>
    <property type="evidence" value="ECO:0007669"/>
    <property type="project" value="TreeGrafter"/>
</dbReference>
<sequence>MLFRGCVRLLRTTLPVVVPGAVLPTCVPRASRHVRLASSYSQKRQEEHQHLIHVGSQLGYDDLSDLDPERRRKLVMMEYEVLKDMGERVPSELEEEHINELAELGKLQRLRFHLFLFKKEMRKLNAKERKEAFKESHTEHVDNLLKRYEEEPHLIYALNKNTFMIKVIERTMDTFYNYRATMAMLHGHTLIMDCAFSEDLDKREQKLTGEQLVMAFSTNRSLTPEPFNLFFTGLKKNSFTYERMKAVVPTLEQPQFPLQVQEATVQLTDFLRNRIADIISTFSRCKISIPLELEEQLTCWSRWDSDAIYVIGGIVDCRNTAPLTLAKAKKYGLKTRRLPLDKYLEWGLGSKSLTINQVIGILLEFKQTKDWIKAFHHVPRRKLKGAEGLEWWLIPFAVRLRNLPWHSLDGSVHHKASSTRMDWFDKFRDRDGITSSSKNISSRD</sequence>
<keyword evidence="5" id="KW-0819">tRNA processing</keyword>
<comment type="subcellular location">
    <subcellularLocation>
        <location evidence="1">Mitochondrion</location>
    </subcellularLocation>
</comment>
<dbReference type="OrthoDB" id="9976048at2759"/>
<accession>A0A7R8W6J5</accession>
<dbReference type="Gene3D" id="3.40.1280.30">
    <property type="match status" value="1"/>
</dbReference>
<evidence type="ECO:0000256" key="5">
    <source>
        <dbReference type="ARBA" id="ARBA00022694"/>
    </source>
</evidence>
<dbReference type="PROSITE" id="PS51675">
    <property type="entry name" value="SAM_MT_TRM10"/>
    <property type="match status" value="1"/>
</dbReference>
<dbReference type="GO" id="GO:0000049">
    <property type="term" value="F:tRNA binding"/>
    <property type="evidence" value="ECO:0007669"/>
    <property type="project" value="TreeGrafter"/>
</dbReference>
<dbReference type="GO" id="GO:0005739">
    <property type="term" value="C:mitochondrion"/>
    <property type="evidence" value="ECO:0007669"/>
    <property type="project" value="UniProtKB-SubCell"/>
</dbReference>
<evidence type="ECO:0000313" key="10">
    <source>
        <dbReference type="EMBL" id="CAD7223528.1"/>
    </source>
</evidence>
<keyword evidence="8" id="KW-0496">Mitochondrion</keyword>
<proteinExistence type="predicted"/>
<name>A0A7R8W6J5_9CRUS</name>
<evidence type="ECO:0000256" key="3">
    <source>
        <dbReference type="ARBA" id="ARBA00022679"/>
    </source>
</evidence>
<evidence type="ECO:0000256" key="7">
    <source>
        <dbReference type="ARBA" id="ARBA00023054"/>
    </source>
</evidence>
<dbReference type="InterPro" id="IPR025812">
    <property type="entry name" value="Trm10_C_MTase_dom"/>
</dbReference>
<keyword evidence="3" id="KW-0808">Transferase</keyword>
<dbReference type="InterPro" id="IPR007356">
    <property type="entry name" value="tRNA_m1G_MeTrfase_euk"/>
</dbReference>
<evidence type="ECO:0000256" key="9">
    <source>
        <dbReference type="ARBA" id="ARBA00029803"/>
    </source>
</evidence>
<dbReference type="EMBL" id="OB660216">
    <property type="protein sequence ID" value="CAD7223528.1"/>
    <property type="molecule type" value="Genomic_DNA"/>
</dbReference>
<dbReference type="GO" id="GO:0032259">
    <property type="term" value="P:methylation"/>
    <property type="evidence" value="ECO:0007669"/>
    <property type="project" value="UniProtKB-KW"/>
</dbReference>
<dbReference type="PANTHER" id="PTHR13563">
    <property type="entry name" value="TRNA (GUANINE-9-) METHYLTRANSFERASE"/>
    <property type="match status" value="1"/>
</dbReference>
<keyword evidence="6" id="KW-0809">Transit peptide</keyword>
<evidence type="ECO:0000256" key="8">
    <source>
        <dbReference type="ARBA" id="ARBA00023128"/>
    </source>
</evidence>
<dbReference type="GO" id="GO:0008168">
    <property type="term" value="F:methyltransferase activity"/>
    <property type="evidence" value="ECO:0007669"/>
    <property type="project" value="UniProtKB-KW"/>
</dbReference>
<dbReference type="GO" id="GO:0005654">
    <property type="term" value="C:nucleoplasm"/>
    <property type="evidence" value="ECO:0007669"/>
    <property type="project" value="TreeGrafter"/>
</dbReference>
<keyword evidence="4" id="KW-0949">S-adenosyl-L-methionine</keyword>
<dbReference type="CDD" id="cd18102">
    <property type="entry name" value="Trm10_MRRP1"/>
    <property type="match status" value="1"/>
</dbReference>
<keyword evidence="2" id="KW-0489">Methyltransferase</keyword>
<keyword evidence="7" id="KW-0175">Coiled coil</keyword>
<dbReference type="InterPro" id="IPR038459">
    <property type="entry name" value="MT_TRM10-typ_sf"/>
</dbReference>
<organism evidence="10">
    <name type="scientific">Cyprideis torosa</name>
    <dbReference type="NCBI Taxonomy" id="163714"/>
    <lineage>
        <taxon>Eukaryota</taxon>
        <taxon>Metazoa</taxon>
        <taxon>Ecdysozoa</taxon>
        <taxon>Arthropoda</taxon>
        <taxon>Crustacea</taxon>
        <taxon>Oligostraca</taxon>
        <taxon>Ostracoda</taxon>
        <taxon>Podocopa</taxon>
        <taxon>Podocopida</taxon>
        <taxon>Cytherocopina</taxon>
        <taxon>Cytheroidea</taxon>
        <taxon>Cytherideidae</taxon>
        <taxon>Cyprideis</taxon>
    </lineage>
</organism>
<reference evidence="10" key="1">
    <citation type="submission" date="2020-11" db="EMBL/GenBank/DDBJ databases">
        <authorList>
            <person name="Tran Van P."/>
        </authorList>
    </citation>
    <scope>NUCLEOTIDE SEQUENCE</scope>
</reference>
<dbReference type="AlphaFoldDB" id="A0A7R8W6J5"/>
<evidence type="ECO:0000256" key="4">
    <source>
        <dbReference type="ARBA" id="ARBA00022691"/>
    </source>
</evidence>
<dbReference type="InterPro" id="IPR028564">
    <property type="entry name" value="MT_TRM10-typ"/>
</dbReference>
<evidence type="ECO:0000256" key="1">
    <source>
        <dbReference type="ARBA" id="ARBA00004173"/>
    </source>
</evidence>
<dbReference type="GO" id="GO:0097745">
    <property type="term" value="P:mitochondrial tRNA 5'-end processing"/>
    <property type="evidence" value="ECO:0007669"/>
    <property type="project" value="TreeGrafter"/>
</dbReference>
<protein>
    <recommendedName>
        <fullName evidence="9">RNA (guanine-9-)-methyltransferase domain-containing protein 1</fullName>
    </recommendedName>
</protein>